<organism evidence="11 12">
    <name type="scientific">Candidula unifasciata</name>
    <dbReference type="NCBI Taxonomy" id="100452"/>
    <lineage>
        <taxon>Eukaryota</taxon>
        <taxon>Metazoa</taxon>
        <taxon>Spiralia</taxon>
        <taxon>Lophotrochozoa</taxon>
        <taxon>Mollusca</taxon>
        <taxon>Gastropoda</taxon>
        <taxon>Heterobranchia</taxon>
        <taxon>Euthyneura</taxon>
        <taxon>Panpulmonata</taxon>
        <taxon>Eupulmonata</taxon>
        <taxon>Stylommatophora</taxon>
        <taxon>Helicina</taxon>
        <taxon>Helicoidea</taxon>
        <taxon>Geomitridae</taxon>
        <taxon>Candidula</taxon>
    </lineage>
</organism>
<evidence type="ECO:0000256" key="9">
    <source>
        <dbReference type="PROSITE-ProRule" id="PRU00282"/>
    </source>
</evidence>
<evidence type="ECO:0000256" key="8">
    <source>
        <dbReference type="ARBA" id="ARBA00023136"/>
    </source>
</evidence>
<dbReference type="OrthoDB" id="10253709at2759"/>
<keyword evidence="12" id="KW-1185">Reference proteome</keyword>
<dbReference type="PROSITE" id="PS50920">
    <property type="entry name" value="SOLCAR"/>
    <property type="match status" value="2"/>
</dbReference>
<feature type="repeat" description="Solcar" evidence="9">
    <location>
        <begin position="4"/>
        <end position="100"/>
    </location>
</feature>
<keyword evidence="4" id="KW-0677">Repeat</keyword>
<evidence type="ECO:0000256" key="3">
    <source>
        <dbReference type="ARBA" id="ARBA00022692"/>
    </source>
</evidence>
<name>A0A8S3ZC21_9EUPU</name>
<keyword evidence="10" id="KW-0813">Transport</keyword>
<evidence type="ECO:0000256" key="5">
    <source>
        <dbReference type="ARBA" id="ARBA00022787"/>
    </source>
</evidence>
<dbReference type="EMBL" id="CAJHNH020002446">
    <property type="protein sequence ID" value="CAG5126759.1"/>
    <property type="molecule type" value="Genomic_DNA"/>
</dbReference>
<evidence type="ECO:0000256" key="6">
    <source>
        <dbReference type="ARBA" id="ARBA00022989"/>
    </source>
</evidence>
<keyword evidence="6" id="KW-1133">Transmembrane helix</keyword>
<dbReference type="AlphaFoldDB" id="A0A8S3ZC21"/>
<keyword evidence="3 9" id="KW-0812">Transmembrane</keyword>
<dbReference type="GO" id="GO:0005741">
    <property type="term" value="C:mitochondrial outer membrane"/>
    <property type="evidence" value="ECO:0007669"/>
    <property type="project" value="UniProtKB-SubCell"/>
</dbReference>
<dbReference type="Pfam" id="PF00153">
    <property type="entry name" value="Mito_carr"/>
    <property type="match status" value="2"/>
</dbReference>
<dbReference type="Proteomes" id="UP000678393">
    <property type="component" value="Unassembled WGS sequence"/>
</dbReference>
<proteinExistence type="inferred from homology"/>
<feature type="repeat" description="Solcar" evidence="9">
    <location>
        <begin position="125"/>
        <end position="213"/>
    </location>
</feature>
<keyword evidence="8 9" id="KW-0472">Membrane</keyword>
<reference evidence="11" key="1">
    <citation type="submission" date="2021-04" db="EMBL/GenBank/DDBJ databases">
        <authorList>
            <consortium name="Molecular Ecology Group"/>
        </authorList>
    </citation>
    <scope>NUCLEOTIDE SEQUENCE</scope>
</reference>
<keyword evidence="5" id="KW-1000">Mitochondrion outer membrane</keyword>
<keyword evidence="7" id="KW-0496">Mitochondrion</keyword>
<gene>
    <name evidence="11" type="ORF">CUNI_LOCUS12317</name>
</gene>
<dbReference type="Gene3D" id="1.50.40.10">
    <property type="entry name" value="Mitochondrial carrier domain"/>
    <property type="match status" value="1"/>
</dbReference>
<evidence type="ECO:0008006" key="13">
    <source>
        <dbReference type="Google" id="ProtNLM"/>
    </source>
</evidence>
<dbReference type="SUPFAM" id="SSF103506">
    <property type="entry name" value="Mitochondrial carrier"/>
    <property type="match status" value="1"/>
</dbReference>
<comment type="subcellular location">
    <subcellularLocation>
        <location evidence="1">Mitochondrion outer membrane</location>
        <topology evidence="1">Multi-pass membrane protein</topology>
    </subcellularLocation>
</comment>
<dbReference type="InterPro" id="IPR018108">
    <property type="entry name" value="MCP_transmembrane"/>
</dbReference>
<protein>
    <recommendedName>
        <fullName evidence="13">Mitochondrial carrier homolog 2</fullName>
    </recommendedName>
</protein>
<dbReference type="InterPro" id="IPR023395">
    <property type="entry name" value="MCP_dom_sf"/>
</dbReference>
<sequence length="314" mass="35495">MVALAVVQYGSGAAITALLHPFGYAKVLMQVGYEPLLPELTKTFFLRKEVYVYPNIFKYIGHIKKVDGFAGLYRGVLPRIVAGTLGNLVQYNIQNRIKLSQDKKTSKETEKSPEKIDEDFVAWLKAFAKETSEDTVSRCCGVIVSHPFHVIMVRCMVQFIGRETKYDSIFSSIKEIYDRDGILGFFAGLIPRLIGEVIAIWLTSFLTQVINKYMIQEKDLQSYTGAACGLVVSQFTYPFTLVTNIMAVNNCGLIAGEFPHMPVYSSWLDCMRSLSQEGELKRGASAFWRAYKPRPYPTILGSAYGNMYLEKKRY</sequence>
<accession>A0A8S3ZC21</accession>
<evidence type="ECO:0000313" key="12">
    <source>
        <dbReference type="Proteomes" id="UP000678393"/>
    </source>
</evidence>
<dbReference type="PANTHER" id="PTHR10780:SF18">
    <property type="entry name" value="LD43650P"/>
    <property type="match status" value="1"/>
</dbReference>
<evidence type="ECO:0000256" key="7">
    <source>
        <dbReference type="ARBA" id="ARBA00023128"/>
    </source>
</evidence>
<comment type="similarity">
    <text evidence="2 10">Belongs to the mitochondrial carrier (TC 2.A.29) family.</text>
</comment>
<evidence type="ECO:0000256" key="4">
    <source>
        <dbReference type="ARBA" id="ARBA00022737"/>
    </source>
</evidence>
<evidence type="ECO:0000256" key="10">
    <source>
        <dbReference type="RuleBase" id="RU000488"/>
    </source>
</evidence>
<evidence type="ECO:0000256" key="1">
    <source>
        <dbReference type="ARBA" id="ARBA00004374"/>
    </source>
</evidence>
<evidence type="ECO:0000313" key="11">
    <source>
        <dbReference type="EMBL" id="CAG5126759.1"/>
    </source>
</evidence>
<comment type="caution">
    <text evidence="11">The sequence shown here is derived from an EMBL/GenBank/DDBJ whole genome shotgun (WGS) entry which is preliminary data.</text>
</comment>
<dbReference type="PANTHER" id="PTHR10780">
    <property type="entry name" value="MITOCHONDRIAL CARRIER HOMOLOG"/>
    <property type="match status" value="1"/>
</dbReference>
<evidence type="ECO:0000256" key="2">
    <source>
        <dbReference type="ARBA" id="ARBA00006375"/>
    </source>
</evidence>